<dbReference type="GO" id="GO:0043565">
    <property type="term" value="F:sequence-specific DNA binding"/>
    <property type="evidence" value="ECO:0007669"/>
    <property type="project" value="TreeGrafter"/>
</dbReference>
<keyword evidence="5" id="KW-0804">Transcription</keyword>
<dbReference type="OrthoDB" id="5464at2759"/>
<keyword evidence="3" id="KW-0805">Transcription regulation</keyword>
<sequence length="851" mass="93131">MQIKGRTMHIAVLGCGFMGTALIEGLLRNANSPRDDEMTFTACVRSQASVDRLRQKFAQRPGMVQVVQGEVAKAAARADVVMLGCQPQELADLIRSQDHAGENGDGLVGALKHKLVISLLAGVSCQQLLDALLDASAPATAGSTDQSRPFDIARVNPCVRCRQQKIKCSGNVPCEQCKKRSLVCHFDDAQQKVLVTKGYITELQQQACVSLQRDPSHSRPSSLSTAHQNGGAATQSLVVDRQNDSNDVSDSPLASYAAPDSEIPSDAEAEADEASSAPDQNLTNPLVSGQSQFTADSFGRPYYLGTSSNWAFARRVLSMVNEVVSGTPLPAPSLHPPYSTYDLGWDGRRTSISHDDTALPTADFAMFLINAVKFHCGQLYHLFDEEHFMANFRAYHAGTKIVSGDAELWYVHYLLVLAFGKAFIIRTSKGKRPPGADLFVHAMKLLPDMTCLCTDPIQSIEVLCCAALYLQCVDLRNPAYNLIGQAMRLALEQGLHTGSTFEEQRGNVCDGERLREAWWTVYMLDRHMSSLMGAPVALADDEITAQLPSFAGYPQKRVALEMQVRLSRVTTLILRTVYGRDGRLTRRFLLSMKEALKILADINDERNRSFPLDLGRAASGISRLSAYLHIFHHQCIILTTRPLLFLFWQKRLAAFRTLRVRSKGGCRSLLRICAQSAQHTINILGSLHTQSLLESFIPFDLESAFSSAIVLMITATVDPSLIRKETDWLPVAYGVLEEMEGRGNLVASLRKSELEHLDKNLKSLSSAPIENAVANGPENQTDLVHSATENPTMAGTLVGGDGPSDIDTLCDWNSEDALNGDQLMAVADSLDFSDLDWLSAGLADVAGNTFL</sequence>
<dbReference type="GO" id="GO:0006351">
    <property type="term" value="P:DNA-templated transcription"/>
    <property type="evidence" value="ECO:0007669"/>
    <property type="project" value="InterPro"/>
</dbReference>
<keyword evidence="2" id="KW-0479">Metal-binding</keyword>
<dbReference type="STRING" id="1157616.A0A1Z5T3A4"/>
<protein>
    <recommendedName>
        <fullName evidence="8">Zn(2)-C6 fungal-type domain-containing protein</fullName>
    </recommendedName>
</protein>
<dbReference type="PANTHER" id="PTHR47540">
    <property type="entry name" value="THIAMINE REPRESSIBLE GENES REGULATORY PROTEIN THI5"/>
    <property type="match status" value="1"/>
</dbReference>
<proteinExistence type="predicted"/>
<dbReference type="Gene3D" id="3.40.50.720">
    <property type="entry name" value="NAD(P)-binding Rossmann-like Domain"/>
    <property type="match status" value="1"/>
</dbReference>
<dbReference type="InterPro" id="IPR036291">
    <property type="entry name" value="NAD(P)-bd_dom_sf"/>
</dbReference>
<feature type="compositionally biased region" description="Polar residues" evidence="7">
    <location>
        <begin position="218"/>
        <end position="237"/>
    </location>
</feature>
<evidence type="ECO:0000256" key="3">
    <source>
        <dbReference type="ARBA" id="ARBA00023015"/>
    </source>
</evidence>
<dbReference type="InterPro" id="IPR036864">
    <property type="entry name" value="Zn2-C6_fun-type_DNA-bd_sf"/>
</dbReference>
<dbReference type="CDD" id="cd00067">
    <property type="entry name" value="GAL4"/>
    <property type="match status" value="1"/>
</dbReference>
<evidence type="ECO:0000256" key="4">
    <source>
        <dbReference type="ARBA" id="ARBA00023125"/>
    </source>
</evidence>
<dbReference type="CDD" id="cd12148">
    <property type="entry name" value="fungal_TF_MHR"/>
    <property type="match status" value="1"/>
</dbReference>
<comment type="caution">
    <text evidence="9">The sequence shown here is derived from an EMBL/GenBank/DDBJ whole genome shotgun (WGS) entry which is preliminary data.</text>
</comment>
<dbReference type="Pfam" id="PF00172">
    <property type="entry name" value="Zn_clus"/>
    <property type="match status" value="1"/>
</dbReference>
<evidence type="ECO:0000259" key="8">
    <source>
        <dbReference type="PROSITE" id="PS50048"/>
    </source>
</evidence>
<dbReference type="PROSITE" id="PS50048">
    <property type="entry name" value="ZN2_CY6_FUNGAL_2"/>
    <property type="match status" value="1"/>
</dbReference>
<evidence type="ECO:0000256" key="5">
    <source>
        <dbReference type="ARBA" id="ARBA00023163"/>
    </source>
</evidence>
<dbReference type="SUPFAM" id="SSF57701">
    <property type="entry name" value="Zn2/Cys6 DNA-binding domain"/>
    <property type="match status" value="1"/>
</dbReference>
<dbReference type="SMART" id="SM00066">
    <property type="entry name" value="GAL4"/>
    <property type="match status" value="1"/>
</dbReference>
<dbReference type="InParanoid" id="A0A1Z5T3A4"/>
<organism evidence="9 10">
    <name type="scientific">Hortaea werneckii EXF-2000</name>
    <dbReference type="NCBI Taxonomy" id="1157616"/>
    <lineage>
        <taxon>Eukaryota</taxon>
        <taxon>Fungi</taxon>
        <taxon>Dikarya</taxon>
        <taxon>Ascomycota</taxon>
        <taxon>Pezizomycotina</taxon>
        <taxon>Dothideomycetes</taxon>
        <taxon>Dothideomycetidae</taxon>
        <taxon>Mycosphaerellales</taxon>
        <taxon>Teratosphaeriaceae</taxon>
        <taxon>Hortaea</taxon>
    </lineage>
</organism>
<comment type="subcellular location">
    <subcellularLocation>
        <location evidence="1">Nucleus</location>
    </subcellularLocation>
</comment>
<dbReference type="InterPro" id="IPR001138">
    <property type="entry name" value="Zn2Cys6_DnaBD"/>
</dbReference>
<dbReference type="Pfam" id="PF03807">
    <property type="entry name" value="F420_oxidored"/>
    <property type="match status" value="1"/>
</dbReference>
<dbReference type="Gene3D" id="4.10.240.10">
    <property type="entry name" value="Zn(2)-C6 fungal-type DNA-binding domain"/>
    <property type="match status" value="1"/>
</dbReference>
<feature type="compositionally biased region" description="Acidic residues" evidence="7">
    <location>
        <begin position="263"/>
        <end position="273"/>
    </location>
</feature>
<feature type="region of interest" description="Disordered" evidence="7">
    <location>
        <begin position="211"/>
        <end position="288"/>
    </location>
</feature>
<dbReference type="EMBL" id="MUNK01000143">
    <property type="protein sequence ID" value="OTA30331.1"/>
    <property type="molecule type" value="Genomic_DNA"/>
</dbReference>
<evidence type="ECO:0000256" key="7">
    <source>
        <dbReference type="SAM" id="MobiDB-lite"/>
    </source>
</evidence>
<evidence type="ECO:0000313" key="10">
    <source>
        <dbReference type="Proteomes" id="UP000194280"/>
    </source>
</evidence>
<feature type="domain" description="Zn(2)-C6 fungal-type" evidence="8">
    <location>
        <begin position="157"/>
        <end position="186"/>
    </location>
</feature>
<dbReference type="InterPro" id="IPR028939">
    <property type="entry name" value="P5C_Rdtase_cat_N"/>
</dbReference>
<keyword evidence="4" id="KW-0238">DNA-binding</keyword>
<gene>
    <name evidence="9" type="ORF">BTJ68_10752</name>
</gene>
<keyword evidence="6" id="KW-0539">Nucleus</keyword>
<dbReference type="InterPro" id="IPR007219">
    <property type="entry name" value="XnlR_reg_dom"/>
</dbReference>
<dbReference type="PANTHER" id="PTHR47540:SF6">
    <property type="entry name" value="ZN(II)2CYS6 TRANSCRIPTION FACTOR (EUROFUNG)"/>
    <property type="match status" value="1"/>
</dbReference>
<dbReference type="VEuPathDB" id="FungiDB:BTJ68_10752"/>
<dbReference type="FunCoup" id="A0A1Z5T3A4">
    <property type="interactions" value="848"/>
</dbReference>
<reference evidence="9 10" key="1">
    <citation type="submission" date="2017-01" db="EMBL/GenBank/DDBJ databases">
        <title>The recent genome duplication of the halophilic yeast Hortaea werneckii: insights from long-read sequencing.</title>
        <authorList>
            <person name="Sinha S."/>
            <person name="Flibotte S."/>
            <person name="Neira M."/>
            <person name="Lenassi M."/>
            <person name="Gostincar C."/>
            <person name="Stajich J.E."/>
            <person name="Nislow C.E."/>
        </authorList>
    </citation>
    <scope>NUCLEOTIDE SEQUENCE [LARGE SCALE GENOMIC DNA]</scope>
    <source>
        <strain evidence="9 10">EXF-2000</strain>
    </source>
</reference>
<dbReference type="SMART" id="SM00906">
    <property type="entry name" value="Fungal_trans"/>
    <property type="match status" value="1"/>
</dbReference>
<evidence type="ECO:0000313" key="9">
    <source>
        <dbReference type="EMBL" id="OTA30331.1"/>
    </source>
</evidence>
<accession>A0A1Z5T3A4</accession>
<dbReference type="SUPFAM" id="SSF51735">
    <property type="entry name" value="NAD(P)-binding Rossmann-fold domains"/>
    <property type="match status" value="1"/>
</dbReference>
<evidence type="ECO:0000256" key="2">
    <source>
        <dbReference type="ARBA" id="ARBA00022723"/>
    </source>
</evidence>
<keyword evidence="10" id="KW-1185">Reference proteome</keyword>
<dbReference type="Pfam" id="PF04082">
    <property type="entry name" value="Fungal_trans"/>
    <property type="match status" value="1"/>
</dbReference>
<dbReference type="GO" id="GO:0005634">
    <property type="term" value="C:nucleus"/>
    <property type="evidence" value="ECO:0007669"/>
    <property type="project" value="UniProtKB-SubCell"/>
</dbReference>
<dbReference type="GO" id="GO:0045944">
    <property type="term" value="P:positive regulation of transcription by RNA polymerase II"/>
    <property type="evidence" value="ECO:0007669"/>
    <property type="project" value="TreeGrafter"/>
</dbReference>
<evidence type="ECO:0000256" key="1">
    <source>
        <dbReference type="ARBA" id="ARBA00004123"/>
    </source>
</evidence>
<dbReference type="GO" id="GO:0000981">
    <property type="term" value="F:DNA-binding transcription factor activity, RNA polymerase II-specific"/>
    <property type="evidence" value="ECO:0007669"/>
    <property type="project" value="InterPro"/>
</dbReference>
<name>A0A1Z5T3A4_HORWE</name>
<dbReference type="Proteomes" id="UP000194280">
    <property type="component" value="Unassembled WGS sequence"/>
</dbReference>
<dbReference type="GO" id="GO:0008270">
    <property type="term" value="F:zinc ion binding"/>
    <property type="evidence" value="ECO:0007669"/>
    <property type="project" value="InterPro"/>
</dbReference>
<evidence type="ECO:0000256" key="6">
    <source>
        <dbReference type="ARBA" id="ARBA00023242"/>
    </source>
</evidence>
<dbReference type="InterPro" id="IPR051711">
    <property type="entry name" value="Stress_Response_Reg"/>
</dbReference>
<dbReference type="AlphaFoldDB" id="A0A1Z5T3A4"/>